<dbReference type="InParanoid" id="B5RTA0"/>
<comment type="similarity">
    <text evidence="1 4 5">Belongs to the cullin family.</text>
</comment>
<accession>B5RTA0</accession>
<protein>
    <submittedName>
        <fullName evidence="8">DEHA2C11638p</fullName>
    </submittedName>
</protein>
<dbReference type="KEGG" id="dha:DEHA2C11638g"/>
<dbReference type="SUPFAM" id="SSF74788">
    <property type="entry name" value="Cullin repeat-like"/>
    <property type="match status" value="1"/>
</dbReference>
<dbReference type="SUPFAM" id="SSF46785">
    <property type="entry name" value="Winged helix' DNA-binding domain"/>
    <property type="match status" value="1"/>
</dbReference>
<proteinExistence type="inferred from homology"/>
<dbReference type="InterPro" id="IPR019559">
    <property type="entry name" value="Cullin_neddylation_domain"/>
</dbReference>
<dbReference type="GeneID" id="8998365"/>
<dbReference type="Pfam" id="PF00888">
    <property type="entry name" value="Cullin"/>
    <property type="match status" value="1"/>
</dbReference>
<evidence type="ECO:0000256" key="6">
    <source>
        <dbReference type="SAM" id="MobiDB-lite"/>
    </source>
</evidence>
<dbReference type="Pfam" id="PF26557">
    <property type="entry name" value="Cullin_AB"/>
    <property type="match status" value="1"/>
</dbReference>
<dbReference type="STRING" id="284592.B5RTA0"/>
<dbReference type="InterPro" id="IPR059120">
    <property type="entry name" value="Cullin-like_AB"/>
</dbReference>
<keyword evidence="9" id="KW-1185">Reference proteome</keyword>
<dbReference type="InterPro" id="IPR001373">
    <property type="entry name" value="Cullin_N"/>
</dbReference>
<dbReference type="InterPro" id="IPR045093">
    <property type="entry name" value="Cullin"/>
</dbReference>
<dbReference type="OMA" id="MFKDMTI"/>
<dbReference type="EMBL" id="CR382135">
    <property type="protein sequence ID" value="CAR65562.1"/>
    <property type="molecule type" value="Genomic_DNA"/>
</dbReference>
<dbReference type="GO" id="GO:0031625">
    <property type="term" value="F:ubiquitin protein ligase binding"/>
    <property type="evidence" value="ECO:0007669"/>
    <property type="project" value="InterPro"/>
</dbReference>
<dbReference type="eggNOG" id="KOG2166">
    <property type="taxonomic scope" value="Eukaryota"/>
</dbReference>
<dbReference type="InterPro" id="IPR036390">
    <property type="entry name" value="WH_DNA-bd_sf"/>
</dbReference>
<gene>
    <name evidence="8" type="ordered locus">DEHA2C11638g</name>
</gene>
<evidence type="ECO:0000259" key="7">
    <source>
        <dbReference type="PROSITE" id="PS50069"/>
    </source>
</evidence>
<dbReference type="InterPro" id="IPR016159">
    <property type="entry name" value="Cullin_repeat-like_dom_sf"/>
</dbReference>
<dbReference type="HOGENOM" id="CLU_004747_7_1_1"/>
<evidence type="ECO:0000256" key="1">
    <source>
        <dbReference type="ARBA" id="ARBA00006019"/>
    </source>
</evidence>
<dbReference type="Gene3D" id="1.20.1310.10">
    <property type="entry name" value="Cullin Repeats"/>
    <property type="match status" value="4"/>
</dbReference>
<dbReference type="InterPro" id="IPR036388">
    <property type="entry name" value="WH-like_DNA-bd_sf"/>
</dbReference>
<dbReference type="FunCoup" id="B5RTA0">
    <property type="interactions" value="833"/>
</dbReference>
<dbReference type="InterPro" id="IPR016157">
    <property type="entry name" value="Cullin_CS"/>
</dbReference>
<dbReference type="SUPFAM" id="SSF75632">
    <property type="entry name" value="Cullin homology domain"/>
    <property type="match status" value="1"/>
</dbReference>
<dbReference type="PROSITE" id="PS01256">
    <property type="entry name" value="CULLIN_1"/>
    <property type="match status" value="1"/>
</dbReference>
<dbReference type="OrthoDB" id="27073at2759"/>
<dbReference type="InterPro" id="IPR016158">
    <property type="entry name" value="Cullin_homology"/>
</dbReference>
<evidence type="ECO:0000313" key="9">
    <source>
        <dbReference type="Proteomes" id="UP000000599"/>
    </source>
</evidence>
<dbReference type="InterPro" id="IPR036317">
    <property type="entry name" value="Cullin_homology_sf"/>
</dbReference>
<evidence type="ECO:0000256" key="4">
    <source>
        <dbReference type="PROSITE-ProRule" id="PRU00330"/>
    </source>
</evidence>
<dbReference type="AlphaFoldDB" id="B5RTA0"/>
<dbReference type="SMART" id="SM00884">
    <property type="entry name" value="Cullin_Nedd8"/>
    <property type="match status" value="1"/>
</dbReference>
<evidence type="ECO:0000256" key="3">
    <source>
        <dbReference type="ARBA" id="ARBA00022843"/>
    </source>
</evidence>
<evidence type="ECO:0000313" key="8">
    <source>
        <dbReference type="EMBL" id="CAR65562.1"/>
    </source>
</evidence>
<dbReference type="SMART" id="SM00182">
    <property type="entry name" value="CULLIN"/>
    <property type="match status" value="1"/>
</dbReference>
<keyword evidence="3" id="KW-0832">Ubl conjugation</keyword>
<dbReference type="Pfam" id="PF10557">
    <property type="entry name" value="Cullin_Nedd8"/>
    <property type="match status" value="1"/>
</dbReference>
<feature type="region of interest" description="Disordered" evidence="6">
    <location>
        <begin position="475"/>
        <end position="499"/>
    </location>
</feature>
<dbReference type="Gene3D" id="1.10.10.10">
    <property type="entry name" value="Winged helix-like DNA-binding domain superfamily/Winged helix DNA-binding domain"/>
    <property type="match status" value="1"/>
</dbReference>
<dbReference type="PROSITE" id="PS50069">
    <property type="entry name" value="CULLIN_2"/>
    <property type="match status" value="1"/>
</dbReference>
<name>B5RTA0_DEBHA</name>
<dbReference type="RefSeq" id="XP_002770199.1">
    <property type="nucleotide sequence ID" value="XM_002770153.1"/>
</dbReference>
<dbReference type="Gene3D" id="3.30.230.130">
    <property type="entry name" value="Cullin, Chain C, Domain 2"/>
    <property type="match status" value="1"/>
</dbReference>
<reference evidence="8 9" key="1">
    <citation type="journal article" date="2004" name="Nature">
        <title>Genome evolution in yeasts.</title>
        <authorList>
            <consortium name="Genolevures"/>
            <person name="Dujon B."/>
            <person name="Sherman D."/>
            <person name="Fischer G."/>
            <person name="Durrens P."/>
            <person name="Casaregola S."/>
            <person name="Lafontaine I."/>
            <person name="de Montigny J."/>
            <person name="Marck C."/>
            <person name="Neuveglise C."/>
            <person name="Talla E."/>
            <person name="Goffard N."/>
            <person name="Frangeul L."/>
            <person name="Aigle M."/>
            <person name="Anthouard V."/>
            <person name="Babour A."/>
            <person name="Barbe V."/>
            <person name="Barnay S."/>
            <person name="Blanchin S."/>
            <person name="Beckerich J.M."/>
            <person name="Beyne E."/>
            <person name="Bleykasten C."/>
            <person name="Boisrame A."/>
            <person name="Boyer J."/>
            <person name="Cattolico L."/>
            <person name="Confanioleri F."/>
            <person name="de Daruvar A."/>
            <person name="Despons L."/>
            <person name="Fabre E."/>
            <person name="Fairhead C."/>
            <person name="Ferry-Dumazet H."/>
            <person name="Groppi A."/>
            <person name="Hantraye F."/>
            <person name="Hennequin C."/>
            <person name="Jauniaux N."/>
            <person name="Joyet P."/>
            <person name="Kachouri R."/>
            <person name="Kerrest A."/>
            <person name="Koszul R."/>
            <person name="Lemaire M."/>
            <person name="Lesur I."/>
            <person name="Ma L."/>
            <person name="Muller H."/>
            <person name="Nicaud J.M."/>
            <person name="Nikolski M."/>
            <person name="Oztas S."/>
            <person name="Ozier-Kalogeropoulos O."/>
            <person name="Pellenz S."/>
            <person name="Potier S."/>
            <person name="Richard G.F."/>
            <person name="Straub M.L."/>
            <person name="Suleau A."/>
            <person name="Swennene D."/>
            <person name="Tekaia F."/>
            <person name="Wesolowski-Louvel M."/>
            <person name="Westhof E."/>
            <person name="Wirth B."/>
            <person name="Zeniou-Meyer M."/>
            <person name="Zivanovic I."/>
            <person name="Bolotin-Fukuhara M."/>
            <person name="Thierry A."/>
            <person name="Bouchier C."/>
            <person name="Caudron B."/>
            <person name="Scarpelli C."/>
            <person name="Gaillardin C."/>
            <person name="Weissenbach J."/>
            <person name="Wincker P."/>
            <person name="Souciet J.L."/>
        </authorList>
    </citation>
    <scope>NUCLEOTIDE SEQUENCE [LARGE SCALE GENOMIC DNA]</scope>
    <source>
        <strain evidence="9">ATCC 36239 / CBS 767 / BCRC 21394 / JCM 1990 / NBRC 0083 / IGC 2968</strain>
    </source>
</reference>
<dbReference type="GO" id="GO:0031461">
    <property type="term" value="C:cullin-RING ubiquitin ligase complex"/>
    <property type="evidence" value="ECO:0007669"/>
    <property type="project" value="InterPro"/>
</dbReference>
<dbReference type="Proteomes" id="UP000000599">
    <property type="component" value="Chromosome C"/>
</dbReference>
<evidence type="ECO:0000256" key="5">
    <source>
        <dbReference type="RuleBase" id="RU003829"/>
    </source>
</evidence>
<dbReference type="PANTHER" id="PTHR11932">
    <property type="entry name" value="CULLIN"/>
    <property type="match status" value="1"/>
</dbReference>
<keyword evidence="2" id="KW-1017">Isopeptide bond</keyword>
<feature type="domain" description="Cullin family profile" evidence="7">
    <location>
        <begin position="458"/>
        <end position="746"/>
    </location>
</feature>
<dbReference type="FunFam" id="1.10.10.10:FF:000014">
    <property type="entry name" value="Cullin 1"/>
    <property type="match status" value="1"/>
</dbReference>
<evidence type="ECO:0000256" key="2">
    <source>
        <dbReference type="ARBA" id="ARBA00022499"/>
    </source>
</evidence>
<feature type="region of interest" description="Disordered" evidence="6">
    <location>
        <begin position="1"/>
        <end position="22"/>
    </location>
</feature>
<sequence length="896" mass="102827">MLPPGSRRSKIRPPRKSLVSTSIGNSSGDSVIDYDLSWSVLSNAITQIQNKNVSKLSYEQLYRKAYILVLRKYGAKLYDDVSSLIRQHLLQKRQNLLAILNSSSSLNNSINEDFMKAVLVEWDEHLQSMKFISDVLMYLNRVYVKEHKKLLIYDLGIQLFKDNIVKYEDNELGSKLIEIVVEEITKNRKGEVITTKMYITKIINMLELLLETSNSGNDLQYGENYYQRYFEPTFLAGSETFFYNLSQEFINNVLGTKYLHDAHRFIKEEENRINFYLPSSTYPRIIDLMNNILIKDKIDRILCLPFEQQGLSYWLQPVLSNILDQNLSSNREKHHFAELKILYELLGRIDPDYELFRTRLKDLVVSQGSTLPSLVKESISLKDDSTSKKSNANSTAFASTWINSILEYQNQFSMIIKESFSGDVALEQCITMGMREFINGAQNAPGGSKKSNTSSGNSAPELLSIYMDFRIKQLTKNPGSSSKNIPTENDNDMNGSSIDQTDDLINKSVAFLRFIKDKDAFEAHYANHFAKRFLNFKNSQAGNSASNGKLGVDLEELIISKLGEEMGTTSLDKVIKMDKDIKSSRDLTKDWRSYVNQNHKKSLIELDLKVCNVSDWPKSMTKDYKKFSRDDTNNEIGFIWSRQLRSTIKEFEEFWFTNKRNDNKSLFWCPKFGSMDLRITYPTKTYDISMSTYAGIIMLLFAPQSTDADGNEVSAFDEMRELAYDEIRELTGIPEADLKRQLQSIAVAPRSRLLVKIPMTKEVNNSDVFKLNEKFKSPSTKVKVLTVSASSSASSGTKVSSTNDTTLAKTVQEEEFEELQSSILEGRKIEVNAAIVRIMKSRRTINHNDLISELVKQLHNRFQTSTILIKQRIEDLIEKEYLKRDDNDKSIYHYVA</sequence>
<organism evidence="8 9">
    <name type="scientific">Debaryomyces hansenii (strain ATCC 36239 / CBS 767 / BCRC 21394 / JCM 1990 / NBRC 0083 / IGC 2968)</name>
    <name type="common">Yeast</name>
    <name type="synonym">Torulaspora hansenii</name>
    <dbReference type="NCBI Taxonomy" id="284592"/>
    <lineage>
        <taxon>Eukaryota</taxon>
        <taxon>Fungi</taxon>
        <taxon>Dikarya</taxon>
        <taxon>Ascomycota</taxon>
        <taxon>Saccharomycotina</taxon>
        <taxon>Pichiomycetes</taxon>
        <taxon>Debaryomycetaceae</taxon>
        <taxon>Debaryomyces</taxon>
    </lineage>
</organism>
<dbReference type="GO" id="GO:0006511">
    <property type="term" value="P:ubiquitin-dependent protein catabolic process"/>
    <property type="evidence" value="ECO:0007669"/>
    <property type="project" value="InterPro"/>
</dbReference>